<evidence type="ECO:0000313" key="2">
    <source>
        <dbReference type="EMBL" id="KAG8364189.1"/>
    </source>
</evidence>
<feature type="compositionally biased region" description="Basic residues" evidence="1">
    <location>
        <begin position="50"/>
        <end position="63"/>
    </location>
</feature>
<evidence type="ECO:0000313" key="3">
    <source>
        <dbReference type="Proteomes" id="UP000826271"/>
    </source>
</evidence>
<dbReference type="Proteomes" id="UP000826271">
    <property type="component" value="Unassembled WGS sequence"/>
</dbReference>
<accession>A0AAV6W945</accession>
<gene>
    <name evidence="2" type="ORF">BUALT_Bualt19G0101100</name>
</gene>
<comment type="caution">
    <text evidence="2">The sequence shown here is derived from an EMBL/GenBank/DDBJ whole genome shotgun (WGS) entry which is preliminary data.</text>
</comment>
<feature type="region of interest" description="Disordered" evidence="1">
    <location>
        <begin position="50"/>
        <end position="70"/>
    </location>
</feature>
<name>A0AAV6W945_9LAMI</name>
<proteinExistence type="predicted"/>
<protein>
    <submittedName>
        <fullName evidence="2">Uncharacterized protein</fullName>
    </submittedName>
</protein>
<reference evidence="2" key="1">
    <citation type="submission" date="2019-10" db="EMBL/GenBank/DDBJ databases">
        <authorList>
            <person name="Zhang R."/>
            <person name="Pan Y."/>
            <person name="Wang J."/>
            <person name="Ma R."/>
            <person name="Yu S."/>
        </authorList>
    </citation>
    <scope>NUCLEOTIDE SEQUENCE</scope>
    <source>
        <strain evidence="2">LA-IB0</strain>
        <tissue evidence="2">Leaf</tissue>
    </source>
</reference>
<evidence type="ECO:0000256" key="1">
    <source>
        <dbReference type="SAM" id="MobiDB-lite"/>
    </source>
</evidence>
<dbReference type="AlphaFoldDB" id="A0AAV6W945"/>
<keyword evidence="3" id="KW-1185">Reference proteome</keyword>
<sequence>MSYYNQNQPPVGVPPPQGKFYCVTRRKDIRRMRIRRKVIRRKDTLRRGIRRSTRLNTLNRRRSSNSSPIAPVSWKDVWLHYVAVASLMHASDELWTEIDLLSRQQKGKKIDAF</sequence>
<organism evidence="2 3">
    <name type="scientific">Buddleja alternifolia</name>
    <dbReference type="NCBI Taxonomy" id="168488"/>
    <lineage>
        <taxon>Eukaryota</taxon>
        <taxon>Viridiplantae</taxon>
        <taxon>Streptophyta</taxon>
        <taxon>Embryophyta</taxon>
        <taxon>Tracheophyta</taxon>
        <taxon>Spermatophyta</taxon>
        <taxon>Magnoliopsida</taxon>
        <taxon>eudicotyledons</taxon>
        <taxon>Gunneridae</taxon>
        <taxon>Pentapetalae</taxon>
        <taxon>asterids</taxon>
        <taxon>lamiids</taxon>
        <taxon>Lamiales</taxon>
        <taxon>Scrophulariaceae</taxon>
        <taxon>Buddlejeae</taxon>
        <taxon>Buddleja</taxon>
    </lineage>
</organism>
<dbReference type="EMBL" id="WHWC01000019">
    <property type="protein sequence ID" value="KAG8364189.1"/>
    <property type="molecule type" value="Genomic_DNA"/>
</dbReference>